<protein>
    <submittedName>
        <fullName evidence="5">Histidine triad nucleotide-binding protein</fullName>
    </submittedName>
</protein>
<dbReference type="Pfam" id="PF11969">
    <property type="entry name" value="DcpS_C"/>
    <property type="match status" value="1"/>
</dbReference>
<dbReference type="InterPro" id="IPR019808">
    <property type="entry name" value="Histidine_triad_CS"/>
</dbReference>
<dbReference type="PANTHER" id="PTHR23089">
    <property type="entry name" value="HISTIDINE TRIAD HIT PROTEIN"/>
    <property type="match status" value="1"/>
</dbReference>
<organism evidence="5 6">
    <name type="scientific">Senegalia massiliensis</name>
    <dbReference type="NCBI Taxonomy" id="1720316"/>
    <lineage>
        <taxon>Bacteria</taxon>
        <taxon>Bacillati</taxon>
        <taxon>Bacillota</taxon>
        <taxon>Clostridia</taxon>
        <taxon>Eubacteriales</taxon>
        <taxon>Clostridiaceae</taxon>
        <taxon>Senegalia</taxon>
    </lineage>
</organism>
<dbReference type="AlphaFoldDB" id="A0A845QV39"/>
<sequence length="114" mass="12655">MSNCIFCKIVEKEIPSDVVYEDEKVIAFNDLEPQAPTHILIIPKKHISSINTVKKEDLEVIAHIFGIIPKLAEEKGIKESGYRVVNNCGNDGGQTVGHIHFHILGGRSLQWPPG</sequence>
<proteinExistence type="predicted"/>
<dbReference type="GO" id="GO:0003824">
    <property type="term" value="F:catalytic activity"/>
    <property type="evidence" value="ECO:0007669"/>
    <property type="project" value="InterPro"/>
</dbReference>
<dbReference type="InterPro" id="IPR011146">
    <property type="entry name" value="HIT-like"/>
</dbReference>
<dbReference type="PRINTS" id="PR00332">
    <property type="entry name" value="HISTRIAD"/>
</dbReference>
<dbReference type="EMBL" id="QXXA01000004">
    <property type="protein sequence ID" value="NBI05659.1"/>
    <property type="molecule type" value="Genomic_DNA"/>
</dbReference>
<evidence type="ECO:0000256" key="3">
    <source>
        <dbReference type="PROSITE-ProRule" id="PRU00464"/>
    </source>
</evidence>
<dbReference type="PROSITE" id="PS51084">
    <property type="entry name" value="HIT_2"/>
    <property type="match status" value="1"/>
</dbReference>
<dbReference type="PROSITE" id="PS00892">
    <property type="entry name" value="HIT_1"/>
    <property type="match status" value="1"/>
</dbReference>
<dbReference type="InterPro" id="IPR036265">
    <property type="entry name" value="HIT-like_sf"/>
</dbReference>
<feature type="active site" description="Tele-AMP-histidine intermediate" evidence="1">
    <location>
        <position position="100"/>
    </location>
</feature>
<feature type="short sequence motif" description="Histidine triad motif" evidence="2 3">
    <location>
        <begin position="98"/>
        <end position="102"/>
    </location>
</feature>
<dbReference type="SUPFAM" id="SSF54197">
    <property type="entry name" value="HIT-like"/>
    <property type="match status" value="1"/>
</dbReference>
<evidence type="ECO:0000256" key="2">
    <source>
        <dbReference type="PIRSR" id="PIRSR601310-3"/>
    </source>
</evidence>
<keyword evidence="6" id="KW-1185">Reference proteome</keyword>
<feature type="domain" description="HIT" evidence="4">
    <location>
        <begin position="5"/>
        <end position="114"/>
    </location>
</feature>
<dbReference type="InterPro" id="IPR001310">
    <property type="entry name" value="Histidine_triad_HIT"/>
</dbReference>
<accession>A0A845QV39</accession>
<name>A0A845QV39_9CLOT</name>
<evidence type="ECO:0000313" key="5">
    <source>
        <dbReference type="EMBL" id="NBI05659.1"/>
    </source>
</evidence>
<evidence type="ECO:0000313" key="6">
    <source>
        <dbReference type="Proteomes" id="UP000467132"/>
    </source>
</evidence>
<evidence type="ECO:0000256" key="1">
    <source>
        <dbReference type="PIRSR" id="PIRSR601310-1"/>
    </source>
</evidence>
<dbReference type="CDD" id="cd01276">
    <property type="entry name" value="PKCI_related"/>
    <property type="match status" value="1"/>
</dbReference>
<dbReference type="Proteomes" id="UP000467132">
    <property type="component" value="Unassembled WGS sequence"/>
</dbReference>
<comment type="caution">
    <text evidence="5">The sequence shown here is derived from an EMBL/GenBank/DDBJ whole genome shotgun (WGS) entry which is preliminary data.</text>
</comment>
<evidence type="ECO:0000259" key="4">
    <source>
        <dbReference type="PROSITE" id="PS51084"/>
    </source>
</evidence>
<dbReference type="Gene3D" id="3.30.428.10">
    <property type="entry name" value="HIT-like"/>
    <property type="match status" value="1"/>
</dbReference>
<gene>
    <name evidence="5" type="ORF">D3Z33_02170</name>
</gene>
<reference evidence="5 6" key="1">
    <citation type="submission" date="2018-08" db="EMBL/GenBank/DDBJ databases">
        <title>Murine metabolic-syndrome-specific gut microbial biobank.</title>
        <authorList>
            <person name="Liu C."/>
        </authorList>
    </citation>
    <scope>NUCLEOTIDE SEQUENCE [LARGE SCALE GENOMIC DNA]</scope>
    <source>
        <strain evidence="5 6">583</strain>
    </source>
</reference>
<dbReference type="OrthoDB" id="9784774at2"/>
<dbReference type="RefSeq" id="WP_160196157.1">
    <property type="nucleotide sequence ID" value="NZ_QXXA01000004.1"/>
</dbReference>